<comment type="caution">
    <text evidence="2">The sequence shown here is derived from an EMBL/GenBank/DDBJ whole genome shotgun (WGS) entry which is preliminary data.</text>
</comment>
<sequence>MTGTVVDSRPSLLRRLRDRVGLVALAYLVLCAAVLVWAVVTIATDDSGEAMALIFPLLVTAPGSLVVFVLPEHGSMFFASLVLGAAVNAAIISWCTSVLRRGRPDPES</sequence>
<proteinExistence type="predicted"/>
<evidence type="ECO:0000313" key="3">
    <source>
        <dbReference type="Proteomes" id="UP001596180"/>
    </source>
</evidence>
<dbReference type="InterPro" id="IPR057702">
    <property type="entry name" value="DUF7942"/>
</dbReference>
<organism evidence="2 3">
    <name type="scientific">Streptomyces chlorus</name>
    <dbReference type="NCBI Taxonomy" id="887452"/>
    <lineage>
        <taxon>Bacteria</taxon>
        <taxon>Bacillati</taxon>
        <taxon>Actinomycetota</taxon>
        <taxon>Actinomycetes</taxon>
        <taxon>Kitasatosporales</taxon>
        <taxon>Streptomycetaceae</taxon>
        <taxon>Streptomyces</taxon>
    </lineage>
</organism>
<dbReference type="Proteomes" id="UP001596180">
    <property type="component" value="Unassembled WGS sequence"/>
</dbReference>
<dbReference type="EMBL" id="JBHSOA010000045">
    <property type="protein sequence ID" value="MFC5854309.1"/>
    <property type="molecule type" value="Genomic_DNA"/>
</dbReference>
<dbReference type="RefSeq" id="WP_381365401.1">
    <property type="nucleotide sequence ID" value="NZ_JBHSOA010000045.1"/>
</dbReference>
<keyword evidence="1" id="KW-0472">Membrane</keyword>
<keyword evidence="3" id="KW-1185">Reference proteome</keyword>
<protein>
    <submittedName>
        <fullName evidence="2">SCO4225 family membrane protein</fullName>
    </submittedName>
</protein>
<feature type="transmembrane region" description="Helical" evidence="1">
    <location>
        <begin position="50"/>
        <end position="70"/>
    </location>
</feature>
<accession>A0ABW1E4E9</accession>
<dbReference type="Pfam" id="PF25637">
    <property type="entry name" value="DUF7942"/>
    <property type="match status" value="1"/>
</dbReference>
<name>A0ABW1E4E9_9ACTN</name>
<feature type="transmembrane region" description="Helical" evidence="1">
    <location>
        <begin position="76"/>
        <end position="99"/>
    </location>
</feature>
<evidence type="ECO:0000256" key="1">
    <source>
        <dbReference type="SAM" id="Phobius"/>
    </source>
</evidence>
<reference evidence="3" key="1">
    <citation type="journal article" date="2019" name="Int. J. Syst. Evol. Microbiol.">
        <title>The Global Catalogue of Microorganisms (GCM) 10K type strain sequencing project: providing services to taxonomists for standard genome sequencing and annotation.</title>
        <authorList>
            <consortium name="The Broad Institute Genomics Platform"/>
            <consortium name="The Broad Institute Genome Sequencing Center for Infectious Disease"/>
            <person name="Wu L."/>
            <person name="Ma J."/>
        </authorList>
    </citation>
    <scope>NUCLEOTIDE SEQUENCE [LARGE SCALE GENOMIC DNA]</scope>
    <source>
        <strain evidence="3">JCM 10411</strain>
    </source>
</reference>
<evidence type="ECO:0000313" key="2">
    <source>
        <dbReference type="EMBL" id="MFC5854309.1"/>
    </source>
</evidence>
<gene>
    <name evidence="2" type="ORF">ACFPZI_21650</name>
</gene>
<dbReference type="NCBIfam" id="NF046119">
    <property type="entry name" value="memb_SCO4225"/>
    <property type="match status" value="1"/>
</dbReference>
<feature type="transmembrane region" description="Helical" evidence="1">
    <location>
        <begin position="20"/>
        <end position="43"/>
    </location>
</feature>
<keyword evidence="1" id="KW-0812">Transmembrane</keyword>
<keyword evidence="1" id="KW-1133">Transmembrane helix</keyword>